<accession>A0A172THF7</accession>
<protein>
    <recommendedName>
        <fullName evidence="2">Polysaccharide pyruvyl transferase domain-containing protein</fullName>
    </recommendedName>
</protein>
<feature type="transmembrane region" description="Helical" evidence="1">
    <location>
        <begin position="77"/>
        <end position="101"/>
    </location>
</feature>
<dbReference type="STRING" id="1178515.SY83_09010"/>
<keyword evidence="4" id="KW-1185">Reference proteome</keyword>
<dbReference type="KEGG" id="pswu:SY83_09010"/>
<dbReference type="OrthoDB" id="3199616at2"/>
<dbReference type="InterPro" id="IPR007345">
    <property type="entry name" value="Polysacch_pyruvyl_Trfase"/>
</dbReference>
<proteinExistence type="predicted"/>
<dbReference type="PANTHER" id="PTHR36836">
    <property type="entry name" value="COLANIC ACID BIOSYNTHESIS PROTEIN WCAK"/>
    <property type="match status" value="1"/>
</dbReference>
<keyword evidence="1" id="KW-1133">Transmembrane helix</keyword>
<dbReference type="Gene3D" id="3.40.50.2000">
    <property type="entry name" value="Glycogen Phosphorylase B"/>
    <property type="match status" value="1"/>
</dbReference>
<dbReference type="RefSeq" id="WP_068605936.1">
    <property type="nucleotide sequence ID" value="NZ_CP011388.1"/>
</dbReference>
<dbReference type="Proteomes" id="UP000076927">
    <property type="component" value="Chromosome"/>
</dbReference>
<keyword evidence="1" id="KW-0812">Transmembrane</keyword>
<gene>
    <name evidence="3" type="ORF">SY83_09010</name>
</gene>
<feature type="domain" description="Polysaccharide pyruvyl transferase" evidence="2">
    <location>
        <begin position="43"/>
        <end position="349"/>
    </location>
</feature>
<reference evidence="3 4" key="1">
    <citation type="submission" date="2015-01" db="EMBL/GenBank/DDBJ databases">
        <title>Paenibacillus swuensis/DY6/whole genome sequencing.</title>
        <authorList>
            <person name="Kim M.K."/>
            <person name="Srinivasan S."/>
            <person name="Lee J.-J."/>
        </authorList>
    </citation>
    <scope>NUCLEOTIDE SEQUENCE [LARGE SCALE GENOMIC DNA]</scope>
    <source>
        <strain evidence="3 4">DY6</strain>
    </source>
</reference>
<evidence type="ECO:0000313" key="4">
    <source>
        <dbReference type="Proteomes" id="UP000076927"/>
    </source>
</evidence>
<evidence type="ECO:0000256" key="1">
    <source>
        <dbReference type="SAM" id="Phobius"/>
    </source>
</evidence>
<evidence type="ECO:0000313" key="3">
    <source>
        <dbReference type="EMBL" id="ANE46396.1"/>
    </source>
</evidence>
<organism evidence="3 4">
    <name type="scientific">Paenibacillus swuensis</name>
    <dbReference type="NCBI Taxonomy" id="1178515"/>
    <lineage>
        <taxon>Bacteria</taxon>
        <taxon>Bacillati</taxon>
        <taxon>Bacillota</taxon>
        <taxon>Bacilli</taxon>
        <taxon>Bacillales</taxon>
        <taxon>Paenibacillaceae</taxon>
        <taxon>Paenibacillus</taxon>
    </lineage>
</organism>
<dbReference type="Pfam" id="PF04230">
    <property type="entry name" value="PS_pyruv_trans"/>
    <property type="match status" value="1"/>
</dbReference>
<keyword evidence="1" id="KW-0472">Membrane</keyword>
<dbReference type="AlphaFoldDB" id="A0A172THF7"/>
<name>A0A172THF7_9BACL</name>
<sequence length="432" mass="49411">MKITIMNAYTWYNKGDAGILMGHLNEINAVVDKPEIHILSFTPEVDYSRYSKLPNVKSVKTNLLNPYPFKKTKIGKLIAISKLAFISVYQMIMFFLFRGLFINNHASLKTLKDSDLIIVCGGGFLGGNKFNSLIHLHQIFLATFLKRKVVLWGTSVEPPTNKIIKKITETVLKRLDYVYPREDVTVKYFQTFLNKDKFAFTPDLAFMVPKQSSPLVDEIFSRLPQDKTLIGLTVRKWHFPKSADKEAAAAKYKESVVTLIRRISQEKNASFVFIPQVIFDGDDDRIIANEIKAMLPDKVKESFIILTEDLSPSEIKELISRFYIFVGTRMHSNIFATGAEIPTVAIAYEKKTNGIMQMLDLNPYVVNIEDITPTNIVEMVHHCLRSRERLHEHLGRKIPQIQSLIRNKSAFLGEITNEDHHFVAQRANQLST</sequence>
<dbReference type="EMBL" id="CP011388">
    <property type="protein sequence ID" value="ANE46396.1"/>
    <property type="molecule type" value="Genomic_DNA"/>
</dbReference>
<evidence type="ECO:0000259" key="2">
    <source>
        <dbReference type="Pfam" id="PF04230"/>
    </source>
</evidence>
<dbReference type="PANTHER" id="PTHR36836:SF1">
    <property type="entry name" value="COLANIC ACID BIOSYNTHESIS PROTEIN WCAK"/>
    <property type="match status" value="1"/>
</dbReference>